<sequence>MNDIDRIIDSLKDAKFMSNYYNGLAMESTRPEIRNLFLKLLKDEQDHARTLSFLLQRITIRE</sequence>
<dbReference type="Proteomes" id="UP000285138">
    <property type="component" value="Unassembled WGS sequence"/>
</dbReference>
<name>A0A424YE05_9FIRM</name>
<dbReference type="Pfam" id="PF07875">
    <property type="entry name" value="Coat_F"/>
    <property type="match status" value="1"/>
</dbReference>
<accession>A0A424YE05</accession>
<dbReference type="EMBL" id="QZAA01000160">
    <property type="protein sequence ID" value="RQD75428.1"/>
    <property type="molecule type" value="Genomic_DNA"/>
</dbReference>
<reference evidence="1 2" key="1">
    <citation type="submission" date="2018-08" db="EMBL/GenBank/DDBJ databases">
        <title>The metabolism and importance of syntrophic acetate oxidation coupled to methane or sulfide production in haloalkaline environments.</title>
        <authorList>
            <person name="Timmers P.H.A."/>
            <person name="Vavourakis C.D."/>
            <person name="Sorokin D.Y."/>
            <person name="Sinninghe Damste J.S."/>
            <person name="Muyzer G."/>
            <person name="Stams A.J.M."/>
            <person name="Plugge C.M."/>
        </authorList>
    </citation>
    <scope>NUCLEOTIDE SEQUENCE [LARGE SCALE GENOMIC DNA]</scope>
    <source>
        <strain evidence="1">MSAO_Bac1</strain>
    </source>
</reference>
<dbReference type="Gene3D" id="1.20.5.420">
    <property type="entry name" value="Immunoglobulin FC, subunit C"/>
    <property type="match status" value="1"/>
</dbReference>
<proteinExistence type="predicted"/>
<evidence type="ECO:0000313" key="2">
    <source>
        <dbReference type="Proteomes" id="UP000285138"/>
    </source>
</evidence>
<dbReference type="InterPro" id="IPR009078">
    <property type="entry name" value="Ferritin-like_SF"/>
</dbReference>
<gene>
    <name evidence="1" type="ORF">D5R97_06140</name>
</gene>
<keyword evidence="1" id="KW-0946">Virion</keyword>
<dbReference type="InterPro" id="IPR012851">
    <property type="entry name" value="Spore_coat_CotF-like"/>
</dbReference>
<comment type="caution">
    <text evidence="1">The sequence shown here is derived from an EMBL/GenBank/DDBJ whole genome shotgun (WGS) entry which is preliminary data.</text>
</comment>
<evidence type="ECO:0000313" key="1">
    <source>
        <dbReference type="EMBL" id="RQD75428.1"/>
    </source>
</evidence>
<dbReference type="AlphaFoldDB" id="A0A424YE05"/>
<dbReference type="SUPFAM" id="SSF47240">
    <property type="entry name" value="Ferritin-like"/>
    <property type="match status" value="1"/>
</dbReference>
<organism evidence="1 2">
    <name type="scientific">Candidatus Syntrophonatronum acetioxidans</name>
    <dbReference type="NCBI Taxonomy" id="1795816"/>
    <lineage>
        <taxon>Bacteria</taxon>
        <taxon>Bacillati</taxon>
        <taxon>Bacillota</taxon>
        <taxon>Clostridia</taxon>
        <taxon>Eubacteriales</taxon>
        <taxon>Syntrophomonadaceae</taxon>
        <taxon>Candidatus Syntrophonatronum</taxon>
    </lineage>
</organism>
<protein>
    <submittedName>
        <fullName evidence="1">Spore coat protein</fullName>
    </submittedName>
</protein>
<keyword evidence="1" id="KW-0167">Capsid protein</keyword>